<dbReference type="EMBL" id="DVLU01000028">
    <property type="protein sequence ID" value="HIT84864.1"/>
    <property type="molecule type" value="Genomic_DNA"/>
</dbReference>
<dbReference type="Pfam" id="PF13151">
    <property type="entry name" value="DUF3990"/>
    <property type="match status" value="1"/>
</dbReference>
<dbReference type="InterPro" id="IPR025051">
    <property type="entry name" value="DUF3990"/>
</dbReference>
<gene>
    <name evidence="1" type="ORF">IAA60_03035</name>
</gene>
<comment type="caution">
    <text evidence="1">The sequence shown here is derived from an EMBL/GenBank/DDBJ whole genome shotgun (WGS) entry which is preliminary data.</text>
</comment>
<dbReference type="AlphaFoldDB" id="A0A9D1H441"/>
<evidence type="ECO:0000313" key="1">
    <source>
        <dbReference type="EMBL" id="HIT84864.1"/>
    </source>
</evidence>
<reference evidence="1" key="2">
    <citation type="journal article" date="2021" name="PeerJ">
        <title>Extensive microbial diversity within the chicken gut microbiome revealed by metagenomics and culture.</title>
        <authorList>
            <person name="Gilroy R."/>
            <person name="Ravi A."/>
            <person name="Getino M."/>
            <person name="Pursley I."/>
            <person name="Horton D.L."/>
            <person name="Alikhan N.F."/>
            <person name="Baker D."/>
            <person name="Gharbi K."/>
            <person name="Hall N."/>
            <person name="Watson M."/>
            <person name="Adriaenssens E.M."/>
            <person name="Foster-Nyarko E."/>
            <person name="Jarju S."/>
            <person name="Secka A."/>
            <person name="Antonio M."/>
            <person name="Oren A."/>
            <person name="Chaudhuri R.R."/>
            <person name="La Ragione R."/>
            <person name="Hildebrand F."/>
            <person name="Pallen M.J."/>
        </authorList>
    </citation>
    <scope>NUCLEOTIDE SEQUENCE</scope>
    <source>
        <strain evidence="1">CHK181-108</strain>
    </source>
</reference>
<name>A0A9D1H441_9FIRM</name>
<proteinExistence type="predicted"/>
<reference evidence="1" key="1">
    <citation type="submission" date="2020-10" db="EMBL/GenBank/DDBJ databases">
        <authorList>
            <person name="Gilroy R."/>
        </authorList>
    </citation>
    <scope>NUCLEOTIDE SEQUENCE</scope>
    <source>
        <strain evidence="1">CHK181-108</strain>
    </source>
</reference>
<accession>A0A9D1H441</accession>
<dbReference type="Proteomes" id="UP000824165">
    <property type="component" value="Unassembled WGS sequence"/>
</dbReference>
<sequence length="223" mass="25280">MGEIFLYHGSAGIIKAPVYEKGNSFNDYGCGFYCTGDKELANEWACTGGTAAFVNIYELNTDGLRILDLASGYTLLYHIALLAEYRRFRIPASGIQSAVTWIKEHFRIELTGYDAVAGFRADDSYFSFVRAFLSNKASFKQLKYSILPDSCKQFVLKSKKALESLRFVSYEPVPMAEYYAKRKSRDEAARIAFQAGSEKQECNGLYIQDLIREEVRPDDPRIQ</sequence>
<evidence type="ECO:0000313" key="2">
    <source>
        <dbReference type="Proteomes" id="UP000824165"/>
    </source>
</evidence>
<organism evidence="1 2">
    <name type="scientific">Candidatus Ornithomonoglobus intestinigallinarum</name>
    <dbReference type="NCBI Taxonomy" id="2840894"/>
    <lineage>
        <taxon>Bacteria</taxon>
        <taxon>Bacillati</taxon>
        <taxon>Bacillota</taxon>
        <taxon>Clostridia</taxon>
        <taxon>Candidatus Ornithomonoglobus</taxon>
    </lineage>
</organism>
<protein>
    <submittedName>
        <fullName evidence="1">DUF3990 domain-containing protein</fullName>
    </submittedName>
</protein>